<name>A0ABX7NRZ2_9BACT</name>
<keyword evidence="1" id="KW-0732">Signal</keyword>
<reference evidence="2 3" key="1">
    <citation type="submission" date="2021-02" db="EMBL/GenBank/DDBJ databases">
        <title>De Novo genome assembly of isolated myxobacteria.</title>
        <authorList>
            <person name="Stevens D.C."/>
        </authorList>
    </citation>
    <scope>NUCLEOTIDE SEQUENCE [LARGE SCALE GENOMIC DNA]</scope>
    <source>
        <strain evidence="3">SCPEA02</strain>
    </source>
</reference>
<evidence type="ECO:0000256" key="1">
    <source>
        <dbReference type="SAM" id="SignalP"/>
    </source>
</evidence>
<dbReference type="Proteomes" id="UP000662747">
    <property type="component" value="Chromosome"/>
</dbReference>
<accession>A0ABX7NRZ2</accession>
<proteinExistence type="predicted"/>
<gene>
    <name evidence="2" type="ORF">JY651_41955</name>
</gene>
<sequence>MKLLRPCLGGLFAVGLFFAPTASEAAAVRASLGANYWIDESATFDFTLGVEGHIAGPVFVGARFGAALITDGNDVAIPLDIYLHANVARSVYIQGLVGPWIVFGRNDEFRAHAAFGFGLQGKAASIGVEVGYLDPDPIIGLKLGYKF</sequence>
<organism evidence="2 3">
    <name type="scientific">Pyxidicoccus parkwayensis</name>
    <dbReference type="NCBI Taxonomy" id="2813578"/>
    <lineage>
        <taxon>Bacteria</taxon>
        <taxon>Pseudomonadati</taxon>
        <taxon>Myxococcota</taxon>
        <taxon>Myxococcia</taxon>
        <taxon>Myxococcales</taxon>
        <taxon>Cystobacterineae</taxon>
        <taxon>Myxococcaceae</taxon>
        <taxon>Pyxidicoccus</taxon>
    </lineage>
</organism>
<feature type="signal peptide" evidence="1">
    <location>
        <begin position="1"/>
        <end position="25"/>
    </location>
</feature>
<evidence type="ECO:0000313" key="3">
    <source>
        <dbReference type="Proteomes" id="UP000662747"/>
    </source>
</evidence>
<evidence type="ECO:0000313" key="2">
    <source>
        <dbReference type="EMBL" id="QSQ21660.1"/>
    </source>
</evidence>
<keyword evidence="3" id="KW-1185">Reference proteome</keyword>
<dbReference type="RefSeq" id="WP_206723237.1">
    <property type="nucleotide sequence ID" value="NZ_CP071090.1"/>
</dbReference>
<protein>
    <submittedName>
        <fullName evidence="2">Uncharacterized protein</fullName>
    </submittedName>
</protein>
<dbReference type="EMBL" id="CP071090">
    <property type="protein sequence ID" value="QSQ21660.1"/>
    <property type="molecule type" value="Genomic_DNA"/>
</dbReference>
<feature type="chain" id="PRO_5045973228" evidence="1">
    <location>
        <begin position="26"/>
        <end position="147"/>
    </location>
</feature>